<evidence type="ECO:0000256" key="7">
    <source>
        <dbReference type="ARBA" id="ARBA00023284"/>
    </source>
</evidence>
<comment type="similarity">
    <text evidence="9">Belongs to the peroxiredoxin family. BCP/PrxQ subfamily.</text>
</comment>
<name>A0A7W8K0X8_9DEIO</name>
<dbReference type="PROSITE" id="PS51352">
    <property type="entry name" value="THIOREDOXIN_2"/>
    <property type="match status" value="1"/>
</dbReference>
<dbReference type="InterPro" id="IPR050924">
    <property type="entry name" value="Peroxiredoxin_BCP/PrxQ"/>
</dbReference>
<keyword evidence="3 12" id="KW-0575">Peroxidase</keyword>
<dbReference type="Gene3D" id="3.40.30.10">
    <property type="entry name" value="Glutaredoxin"/>
    <property type="match status" value="1"/>
</dbReference>
<dbReference type="Proteomes" id="UP000552709">
    <property type="component" value="Unassembled WGS sequence"/>
</dbReference>
<feature type="domain" description="Thioredoxin" evidence="11">
    <location>
        <begin position="3"/>
        <end position="153"/>
    </location>
</feature>
<evidence type="ECO:0000256" key="10">
    <source>
        <dbReference type="ARBA" id="ARBA00049091"/>
    </source>
</evidence>
<dbReference type="PANTHER" id="PTHR42801">
    <property type="entry name" value="THIOREDOXIN-DEPENDENT PEROXIDE REDUCTASE"/>
    <property type="match status" value="1"/>
</dbReference>
<protein>
    <recommendedName>
        <fullName evidence="2">thioredoxin-dependent peroxiredoxin</fullName>
        <ecNumber evidence="2">1.11.1.24</ecNumber>
    </recommendedName>
    <alternativeName>
        <fullName evidence="8">Thioredoxin peroxidase</fullName>
    </alternativeName>
</protein>
<comment type="catalytic activity">
    <reaction evidence="10">
        <text>a hydroperoxide + [thioredoxin]-dithiol = an alcohol + [thioredoxin]-disulfide + H2O</text>
        <dbReference type="Rhea" id="RHEA:62620"/>
        <dbReference type="Rhea" id="RHEA-COMP:10698"/>
        <dbReference type="Rhea" id="RHEA-COMP:10700"/>
        <dbReference type="ChEBI" id="CHEBI:15377"/>
        <dbReference type="ChEBI" id="CHEBI:29950"/>
        <dbReference type="ChEBI" id="CHEBI:30879"/>
        <dbReference type="ChEBI" id="CHEBI:35924"/>
        <dbReference type="ChEBI" id="CHEBI:50058"/>
        <dbReference type="EC" id="1.11.1.24"/>
    </reaction>
</comment>
<sequence>MSLSIGDHVPELTAMQDNGRPYTSGAGRWQVLFFFPKTATIHCQLQARRYQAVAADFQALGVDVVGINGDARQEQAVFRDLCKLDYPLLNDRAQTLSAAFGVLDEPWPGEEVRRPRRDTFLVAPDGVITDHWQDVNPGEDAATVLARVRERLELTLASNPNSC</sequence>
<evidence type="ECO:0000256" key="3">
    <source>
        <dbReference type="ARBA" id="ARBA00022559"/>
    </source>
</evidence>
<evidence type="ECO:0000256" key="4">
    <source>
        <dbReference type="ARBA" id="ARBA00022862"/>
    </source>
</evidence>
<comment type="function">
    <text evidence="1">Thiol-specific peroxidase that catalyzes the reduction of hydrogen peroxide and organic hydroperoxides to water and alcohols, respectively. Plays a role in cell protection against oxidative stress by detoxifying peroxides and as sensor of hydrogen peroxide-mediated signaling events.</text>
</comment>
<dbReference type="RefSeq" id="WP_184136531.1">
    <property type="nucleotide sequence ID" value="NZ_JACHFL010000016.1"/>
</dbReference>
<dbReference type="AlphaFoldDB" id="A0A7W8K0X8"/>
<dbReference type="InterPro" id="IPR000866">
    <property type="entry name" value="AhpC/TSA"/>
</dbReference>
<keyword evidence="5 12" id="KW-0560">Oxidoreductase</keyword>
<accession>A0A7W8K0X8</accession>
<evidence type="ECO:0000256" key="2">
    <source>
        <dbReference type="ARBA" id="ARBA00013017"/>
    </source>
</evidence>
<dbReference type="PANTHER" id="PTHR42801:SF4">
    <property type="entry name" value="AHPC_TSA FAMILY PROTEIN"/>
    <property type="match status" value="1"/>
</dbReference>
<dbReference type="CDD" id="cd03017">
    <property type="entry name" value="PRX_BCP"/>
    <property type="match status" value="1"/>
</dbReference>
<evidence type="ECO:0000256" key="8">
    <source>
        <dbReference type="ARBA" id="ARBA00032824"/>
    </source>
</evidence>
<evidence type="ECO:0000313" key="13">
    <source>
        <dbReference type="Proteomes" id="UP000552709"/>
    </source>
</evidence>
<dbReference type="SUPFAM" id="SSF52833">
    <property type="entry name" value="Thioredoxin-like"/>
    <property type="match status" value="1"/>
</dbReference>
<comment type="caution">
    <text evidence="12">The sequence shown here is derived from an EMBL/GenBank/DDBJ whole genome shotgun (WGS) entry which is preliminary data.</text>
</comment>
<evidence type="ECO:0000256" key="5">
    <source>
        <dbReference type="ARBA" id="ARBA00023002"/>
    </source>
</evidence>
<dbReference type="GO" id="GO:0034599">
    <property type="term" value="P:cellular response to oxidative stress"/>
    <property type="evidence" value="ECO:0007669"/>
    <property type="project" value="TreeGrafter"/>
</dbReference>
<keyword evidence="4" id="KW-0049">Antioxidant</keyword>
<keyword evidence="7" id="KW-0676">Redox-active center</keyword>
<keyword evidence="6" id="KW-1015">Disulfide bond</keyword>
<dbReference type="EMBL" id="JACHFL010000016">
    <property type="protein sequence ID" value="MBB5365214.1"/>
    <property type="molecule type" value="Genomic_DNA"/>
</dbReference>
<organism evidence="12 13">
    <name type="scientific">Deinococcus humi</name>
    <dbReference type="NCBI Taxonomy" id="662880"/>
    <lineage>
        <taxon>Bacteria</taxon>
        <taxon>Thermotogati</taxon>
        <taxon>Deinococcota</taxon>
        <taxon>Deinococci</taxon>
        <taxon>Deinococcales</taxon>
        <taxon>Deinococcaceae</taxon>
        <taxon>Deinococcus</taxon>
    </lineage>
</organism>
<evidence type="ECO:0000259" key="11">
    <source>
        <dbReference type="PROSITE" id="PS51352"/>
    </source>
</evidence>
<dbReference type="InterPro" id="IPR013766">
    <property type="entry name" value="Thioredoxin_domain"/>
</dbReference>
<dbReference type="EC" id="1.11.1.24" evidence="2"/>
<dbReference type="GO" id="GO:0005737">
    <property type="term" value="C:cytoplasm"/>
    <property type="evidence" value="ECO:0007669"/>
    <property type="project" value="TreeGrafter"/>
</dbReference>
<dbReference type="Pfam" id="PF00578">
    <property type="entry name" value="AhpC-TSA"/>
    <property type="match status" value="1"/>
</dbReference>
<dbReference type="GO" id="GO:0045454">
    <property type="term" value="P:cell redox homeostasis"/>
    <property type="evidence" value="ECO:0007669"/>
    <property type="project" value="TreeGrafter"/>
</dbReference>
<reference evidence="12 13" key="1">
    <citation type="submission" date="2020-08" db="EMBL/GenBank/DDBJ databases">
        <title>Genomic Encyclopedia of Type Strains, Phase IV (KMG-IV): sequencing the most valuable type-strain genomes for metagenomic binning, comparative biology and taxonomic classification.</title>
        <authorList>
            <person name="Goeker M."/>
        </authorList>
    </citation>
    <scope>NUCLEOTIDE SEQUENCE [LARGE SCALE GENOMIC DNA]</scope>
    <source>
        <strain evidence="12 13">DSM 27939</strain>
    </source>
</reference>
<dbReference type="GO" id="GO:0008379">
    <property type="term" value="F:thioredoxin peroxidase activity"/>
    <property type="evidence" value="ECO:0007669"/>
    <property type="project" value="TreeGrafter"/>
</dbReference>
<evidence type="ECO:0000256" key="9">
    <source>
        <dbReference type="ARBA" id="ARBA00038489"/>
    </source>
</evidence>
<evidence type="ECO:0000256" key="6">
    <source>
        <dbReference type="ARBA" id="ARBA00023157"/>
    </source>
</evidence>
<dbReference type="InterPro" id="IPR036249">
    <property type="entry name" value="Thioredoxin-like_sf"/>
</dbReference>
<keyword evidence="13" id="KW-1185">Reference proteome</keyword>
<proteinExistence type="inferred from homology"/>
<gene>
    <name evidence="12" type="ORF">HNQ08_004335</name>
</gene>
<evidence type="ECO:0000313" key="12">
    <source>
        <dbReference type="EMBL" id="MBB5365214.1"/>
    </source>
</evidence>
<evidence type="ECO:0000256" key="1">
    <source>
        <dbReference type="ARBA" id="ARBA00003330"/>
    </source>
</evidence>